<dbReference type="InterPro" id="IPR000299">
    <property type="entry name" value="FERM_domain"/>
</dbReference>
<feature type="domain" description="PDZ" evidence="2">
    <location>
        <begin position="654"/>
        <end position="742"/>
    </location>
</feature>
<dbReference type="AlphaFoldDB" id="A0A8C4TRY5"/>
<dbReference type="PROSITE" id="PS50106">
    <property type="entry name" value="PDZ"/>
    <property type="match status" value="3"/>
</dbReference>
<feature type="domain" description="FERM" evidence="1">
    <location>
        <begin position="43"/>
        <end position="335"/>
    </location>
</feature>
<dbReference type="InterPro" id="IPR035963">
    <property type="entry name" value="FERM_2"/>
</dbReference>
<dbReference type="InterPro" id="IPR018980">
    <property type="entry name" value="FERM_PH-like_C"/>
</dbReference>
<dbReference type="Pfam" id="PF09380">
    <property type="entry name" value="FERM_C"/>
    <property type="match status" value="1"/>
</dbReference>
<dbReference type="PROSITE" id="PS50057">
    <property type="entry name" value="FERM_3"/>
    <property type="match status" value="1"/>
</dbReference>
<proteinExistence type="predicted"/>
<dbReference type="InterPro" id="IPR018979">
    <property type="entry name" value="FERM_N"/>
</dbReference>
<dbReference type="InterPro" id="IPR001478">
    <property type="entry name" value="PDZ"/>
</dbReference>
<feature type="domain" description="PDZ" evidence="2">
    <location>
        <begin position="438"/>
        <end position="524"/>
    </location>
</feature>
<organism evidence="3 4">
    <name type="scientific">Erpetoichthys calabaricus</name>
    <name type="common">Rope fish</name>
    <name type="synonym">Calamoichthys calabaricus</name>
    <dbReference type="NCBI Taxonomy" id="27687"/>
    <lineage>
        <taxon>Eukaryota</taxon>
        <taxon>Metazoa</taxon>
        <taxon>Chordata</taxon>
        <taxon>Craniata</taxon>
        <taxon>Vertebrata</taxon>
        <taxon>Euteleostomi</taxon>
        <taxon>Actinopterygii</taxon>
        <taxon>Polypteriformes</taxon>
        <taxon>Polypteridae</taxon>
        <taxon>Erpetoichthys</taxon>
    </lineage>
</organism>
<protein>
    <submittedName>
        <fullName evidence="3">FERM and PDZ domain containing 2</fullName>
    </submittedName>
</protein>
<dbReference type="Gene3D" id="1.20.80.10">
    <property type="match status" value="1"/>
</dbReference>
<evidence type="ECO:0000313" key="3">
    <source>
        <dbReference type="Ensembl" id="ENSECRP00000033333.1"/>
    </source>
</evidence>
<gene>
    <name evidence="3" type="primary">FRMPD2</name>
</gene>
<dbReference type="InterPro" id="IPR011993">
    <property type="entry name" value="PH-like_dom_sf"/>
</dbReference>
<dbReference type="SMART" id="SM01196">
    <property type="entry name" value="FERM_C"/>
    <property type="match status" value="1"/>
</dbReference>
<dbReference type="InterPro" id="IPR019748">
    <property type="entry name" value="FERM_central"/>
</dbReference>
<dbReference type="GeneTree" id="ENSGT00940000161964"/>
<dbReference type="Gene3D" id="3.10.20.90">
    <property type="entry name" value="Phosphatidylinositol 3-kinase Catalytic Subunit, Chain A, domain 1"/>
    <property type="match status" value="1"/>
</dbReference>
<keyword evidence="4" id="KW-1185">Reference proteome</keyword>
<dbReference type="Gene3D" id="2.30.42.10">
    <property type="match status" value="3"/>
</dbReference>
<dbReference type="InterPro" id="IPR029071">
    <property type="entry name" value="Ubiquitin-like_domsf"/>
</dbReference>
<dbReference type="Ensembl" id="ENSECRT00000034061.1">
    <property type="protein sequence ID" value="ENSECRP00000033333.1"/>
    <property type="gene ID" value="ENSECRG00000022556.1"/>
</dbReference>
<dbReference type="Pfam" id="PF09379">
    <property type="entry name" value="FERM_N"/>
    <property type="match status" value="1"/>
</dbReference>
<dbReference type="SMART" id="SM00295">
    <property type="entry name" value="B41"/>
    <property type="match status" value="1"/>
</dbReference>
<dbReference type="SUPFAM" id="SSF50156">
    <property type="entry name" value="PDZ domain-like"/>
    <property type="match status" value="3"/>
</dbReference>
<dbReference type="CDD" id="cd06695">
    <property type="entry name" value="PDZ3_PTPN13_FRMPD2-like"/>
    <property type="match status" value="1"/>
</dbReference>
<dbReference type="PANTHER" id="PTHR46900">
    <property type="entry name" value="TYROSINE-PROTEIN PHOSPHATASE NON-RECEPTOR TYPE 13"/>
    <property type="match status" value="1"/>
</dbReference>
<dbReference type="Proteomes" id="UP000694620">
    <property type="component" value="Chromosome 2"/>
</dbReference>
<evidence type="ECO:0000259" key="2">
    <source>
        <dbReference type="PROSITE" id="PS50106"/>
    </source>
</evidence>
<evidence type="ECO:0000313" key="4">
    <source>
        <dbReference type="Proteomes" id="UP000694620"/>
    </source>
</evidence>
<name>A0A8C4TRY5_ERPCA</name>
<dbReference type="InterPro" id="IPR014352">
    <property type="entry name" value="FERM/acyl-CoA-bd_prot_sf"/>
</dbReference>
<dbReference type="InterPro" id="IPR036034">
    <property type="entry name" value="PDZ_sf"/>
</dbReference>
<dbReference type="InterPro" id="IPR052074">
    <property type="entry name" value="NonRcpt_TyrProt_Phosphatase"/>
</dbReference>
<dbReference type="PANTHER" id="PTHR46900:SF4">
    <property type="entry name" value="FERM AND PDZ DOMAIN CONTAINING 2"/>
    <property type="match status" value="1"/>
</dbReference>
<dbReference type="InterPro" id="IPR000798">
    <property type="entry name" value="Ez/rad/moesin-like"/>
</dbReference>
<reference evidence="3" key="1">
    <citation type="submission" date="2021-06" db="EMBL/GenBank/DDBJ databases">
        <authorList>
            <consortium name="Wellcome Sanger Institute Data Sharing"/>
        </authorList>
    </citation>
    <scope>NUCLEOTIDE SEQUENCE [LARGE SCALE GENOMIC DNA]</scope>
</reference>
<dbReference type="PRINTS" id="PR00935">
    <property type="entry name" value="BAND41"/>
</dbReference>
<dbReference type="Gene3D" id="2.30.29.30">
    <property type="entry name" value="Pleckstrin-homology domain (PH domain)/Phosphotyrosine-binding domain (PTB)"/>
    <property type="match status" value="1"/>
</dbReference>
<accession>A0A8C4TRY5</accession>
<dbReference type="SUPFAM" id="SSF54236">
    <property type="entry name" value="Ubiquitin-like"/>
    <property type="match status" value="1"/>
</dbReference>
<dbReference type="Pfam" id="PF00595">
    <property type="entry name" value="PDZ"/>
    <property type="match status" value="3"/>
</dbReference>
<dbReference type="SUPFAM" id="SSF47031">
    <property type="entry name" value="Second domain of FERM"/>
    <property type="match status" value="1"/>
</dbReference>
<dbReference type="SMART" id="SM00228">
    <property type="entry name" value="PDZ"/>
    <property type="match status" value="3"/>
</dbReference>
<dbReference type="PRINTS" id="PR00661">
    <property type="entry name" value="ERMFAMILY"/>
</dbReference>
<dbReference type="CDD" id="cd14473">
    <property type="entry name" value="FERM_B-lobe"/>
    <property type="match status" value="1"/>
</dbReference>
<dbReference type="Pfam" id="PF00373">
    <property type="entry name" value="FERM_M"/>
    <property type="match status" value="1"/>
</dbReference>
<dbReference type="CDD" id="cd06792">
    <property type="entry name" value="PDZ2-PTPN13_FRMPD2-like"/>
    <property type="match status" value="1"/>
</dbReference>
<dbReference type="SUPFAM" id="SSF50729">
    <property type="entry name" value="PH domain-like"/>
    <property type="match status" value="1"/>
</dbReference>
<sequence length="975" mass="109127">ISLISTTHTVSHCMHLSPGNFFFKSICFAFLQTKKGKSGATQRCIDIIMPNEQCIDVKCDIKSKARDVFDMVVAHTNLVENFYFGLAFADDNEYFFLDHETRLSKVAPEGWKKSPSVRFVLFLRIKYFVDHISFIQHRLTWHQYYLQMRKDILEERIYCSDETALQLGSLALQSEFGDYIPEVLYVTLEHYIPKSVMEKMDLVYLKNELSRLHARNVGLSSEETEIEFLKAIQQLPEYGVLFHCVTREKKKVGRNLVLGICAKGIIVYEIKNGSRIASLRFQWRETERISSSRKKFTVESSTSGKKHVFLTESSKMSKYLLNLCSAQHKFQNEMNSRQLCQPSSAGEHRGWIFSSQTLMLDIRGLMVQISHRQKIAWVSSLGHSLWGIRTNHCSVTCHTILPSLSSLCFAFCFTITVPSLCDLESQTNITVPEREIICVTLRKDPQLGLGFIIVGEDNTGKLDLGIFIASIIPGGPAERNGQIKPGGRLISLNKTSLEGVTFSSAVEILQNSPEEVELIISQSKSRSMILQSQFLIKVIKLILFFCPGQDGNPRPVYPGNPEATDLHCVELTKIDGSLGISVTGGINTSVRHGGIYIKAVVPGGAAQQDGRIKKGDRLLEVDGFSLQAVTHKQAVECLKRTGQVGLISYNNVFDITIKKNSSGIGFSFLQIDSAGYSEDSGSIIRIKRLFPGQPAEESGKIEVGDVILAVNGEAVKRLSYQEVLHILRGPPTEVKLSLCRPLAGVLPEIDFAALVRCYDYVLYNKLGVDVNAGISQDITIMYSASRKYSQHEPSPQSEVKSALEQVFIQDVSHDAATTMLHCRYGARFPPNMTPGIHTKEFNFCLIRPENFLPSGAFWQTPGGLLRSGYRLATLPFRPDWWIAAEMVVLLEGSPLSTEDLWSSDRVTIGFLVTSLTKALLPRSFSLDSRPALGRVLVVSNFFHLWMMEALCSLGPSKQQKFFCNLPQICASRQFL</sequence>
<reference evidence="3" key="2">
    <citation type="submission" date="2025-08" db="UniProtKB">
        <authorList>
            <consortium name="Ensembl"/>
        </authorList>
    </citation>
    <scope>IDENTIFICATION</scope>
</reference>
<dbReference type="GO" id="GO:0008092">
    <property type="term" value="F:cytoskeletal protein binding"/>
    <property type="evidence" value="ECO:0007669"/>
    <property type="project" value="InterPro"/>
</dbReference>
<dbReference type="InterPro" id="IPR019749">
    <property type="entry name" value="Band_41_domain"/>
</dbReference>
<reference evidence="3" key="3">
    <citation type="submission" date="2025-09" db="UniProtKB">
        <authorList>
            <consortium name="Ensembl"/>
        </authorList>
    </citation>
    <scope>IDENTIFICATION</scope>
</reference>
<feature type="domain" description="PDZ" evidence="2">
    <location>
        <begin position="568"/>
        <end position="643"/>
    </location>
</feature>
<evidence type="ECO:0000259" key="1">
    <source>
        <dbReference type="PROSITE" id="PS50057"/>
    </source>
</evidence>